<feature type="transmembrane region" description="Helical" evidence="2">
    <location>
        <begin position="424"/>
        <end position="449"/>
    </location>
</feature>
<evidence type="ECO:0000259" key="3">
    <source>
        <dbReference type="SMART" id="SM00471"/>
    </source>
</evidence>
<evidence type="ECO:0000256" key="2">
    <source>
        <dbReference type="SAM" id="Phobius"/>
    </source>
</evidence>
<feature type="transmembrane region" description="Helical" evidence="2">
    <location>
        <begin position="391"/>
        <end position="412"/>
    </location>
</feature>
<feature type="domain" description="HD/PDEase" evidence="3">
    <location>
        <begin position="478"/>
        <end position="638"/>
    </location>
</feature>
<dbReference type="PANTHER" id="PTHR36442">
    <property type="entry name" value="CYCLIC-DI-AMP PHOSPHODIESTERASE PGPH"/>
    <property type="match status" value="1"/>
</dbReference>
<evidence type="ECO:0000313" key="5">
    <source>
        <dbReference type="Proteomes" id="UP001254165"/>
    </source>
</evidence>
<dbReference type="SUPFAM" id="SSF109604">
    <property type="entry name" value="HD-domain/PDEase-like"/>
    <property type="match status" value="1"/>
</dbReference>
<dbReference type="InterPro" id="IPR006675">
    <property type="entry name" value="HDIG_dom"/>
</dbReference>
<evidence type="ECO:0000256" key="1">
    <source>
        <dbReference type="SAM" id="MobiDB-lite"/>
    </source>
</evidence>
<dbReference type="Gene3D" id="1.10.3210.10">
    <property type="entry name" value="Hypothetical protein af1432"/>
    <property type="match status" value="1"/>
</dbReference>
<feature type="transmembrane region" description="Helical" evidence="2">
    <location>
        <begin position="271"/>
        <end position="290"/>
    </location>
</feature>
<accession>A0ABU3NJQ7</accession>
<name>A0ABU3NJQ7_9CHLR</name>
<feature type="transmembrane region" description="Helical" evidence="2">
    <location>
        <begin position="21"/>
        <end position="41"/>
    </location>
</feature>
<dbReference type="EMBL" id="JAUHMF010000001">
    <property type="protein sequence ID" value="MDT8897088.1"/>
    <property type="molecule type" value="Genomic_DNA"/>
</dbReference>
<keyword evidence="2" id="KW-0812">Transmembrane</keyword>
<gene>
    <name evidence="4" type="ORF">QYE77_02335</name>
</gene>
<evidence type="ECO:0000313" key="4">
    <source>
        <dbReference type="EMBL" id="MDT8897088.1"/>
    </source>
</evidence>
<dbReference type="Pfam" id="PF07698">
    <property type="entry name" value="7TM-7TMR_HD"/>
    <property type="match status" value="1"/>
</dbReference>
<dbReference type="CDD" id="cd00077">
    <property type="entry name" value="HDc"/>
    <property type="match status" value="1"/>
</dbReference>
<dbReference type="InterPro" id="IPR011621">
    <property type="entry name" value="Metal-dep_PHydrolase_7TM_intra"/>
</dbReference>
<reference evidence="4 5" key="1">
    <citation type="submission" date="2023-07" db="EMBL/GenBank/DDBJ databases">
        <title>Novel species of Thermanaerothrix with wide hydrolytic capabilities.</title>
        <authorList>
            <person name="Zayulina K.S."/>
            <person name="Podosokorskaya O.A."/>
            <person name="Elcheninov A.G."/>
        </authorList>
    </citation>
    <scope>NUCLEOTIDE SEQUENCE [LARGE SCALE GENOMIC DNA]</scope>
    <source>
        <strain evidence="4 5">4228-RoL</strain>
    </source>
</reference>
<dbReference type="SMART" id="SM00471">
    <property type="entry name" value="HDc"/>
    <property type="match status" value="1"/>
</dbReference>
<dbReference type="InterPro" id="IPR052722">
    <property type="entry name" value="PgpH_phosphodiesterase"/>
</dbReference>
<dbReference type="InterPro" id="IPR006674">
    <property type="entry name" value="HD_domain"/>
</dbReference>
<feature type="transmembrane region" description="Helical" evidence="2">
    <location>
        <begin position="333"/>
        <end position="359"/>
    </location>
</feature>
<comment type="caution">
    <text evidence="4">The sequence shown here is derived from an EMBL/GenBank/DDBJ whole genome shotgun (WGS) entry which is preliminary data.</text>
</comment>
<feature type="region of interest" description="Disordered" evidence="1">
    <location>
        <begin position="690"/>
        <end position="712"/>
    </location>
</feature>
<sequence>MKGITAIPKRFERLNRLLIKRALLIICSLLSLGALLFPIAIRPPYLSLKVGDVATQDILAPKTLTFVSEVLTRQAQDEARNAVAPVYLPPDPSIARRQIEKLQLALNYITTVRYDPYATPDQKIEDLRALSDIPLSEETARLLVDLNDSQWQTIQKEALLTLEQVMRGTIREDRVEEARQSVPGMISFTLPEEQARIVADLVTPLVQPNSLYSETLTQKARDEAAKKVEPVTRSYLAGEVIVRRGQLITPAVMEALEKFGLVETENRVREIAAATALVLSLTVFIGLYFTRRHTHALESLKALLLLALTFLLFLYAARIIVPNRVVVPYLFPLPAFALTVASLYNLEIGLIFSLVLSLLSAYNLPNALGLFMFYLMTSIVGILALGKARRVANFFAAGIAIGLVGSAMVIAFRLPDPFADWIGIATLIGSSFINGIASASLTLLLQFLFSQALGVVTPLQLLDLLRPDHPLLQFVLRNAPGSYQHSLQVANLAEQAAEAIGADTLLTRVGAIYHDIGKAVNPAFFIENQAIGTPNPHNELDPYTSADIIIRHVEDGVQLARKYRLPPRIIDFIREHHGTLIARYQYARALEAAGNDPSKVNPDRFRYPGPPPQSRETALLMLADMTEARTRAEMPSEEEEFRALVRKAIEYCQREGQLDQTNLTLRDFYLITESFTKTLRNAYHPRIKYPEVQPTSSSRVEQATHPIETTSR</sequence>
<protein>
    <submittedName>
        <fullName evidence="4">HDIG domain-containing protein</fullName>
    </submittedName>
</protein>
<dbReference type="InterPro" id="IPR011624">
    <property type="entry name" value="Metal-dep_PHydrolase_7TM_extra"/>
</dbReference>
<keyword evidence="2" id="KW-1133">Transmembrane helix</keyword>
<proteinExistence type="predicted"/>
<dbReference type="InterPro" id="IPR003607">
    <property type="entry name" value="HD/PDEase_dom"/>
</dbReference>
<feature type="compositionally biased region" description="Polar residues" evidence="1">
    <location>
        <begin position="693"/>
        <end position="712"/>
    </location>
</feature>
<dbReference type="Pfam" id="PF01966">
    <property type="entry name" value="HD"/>
    <property type="match status" value="1"/>
</dbReference>
<keyword evidence="2" id="KW-0472">Membrane</keyword>
<dbReference type="RefSeq" id="WP_315623737.1">
    <property type="nucleotide sequence ID" value="NZ_JAUHMF010000001.1"/>
</dbReference>
<keyword evidence="5" id="KW-1185">Reference proteome</keyword>
<dbReference type="Proteomes" id="UP001254165">
    <property type="component" value="Unassembled WGS sequence"/>
</dbReference>
<dbReference type="NCBIfam" id="TIGR00277">
    <property type="entry name" value="HDIG"/>
    <property type="match status" value="1"/>
</dbReference>
<feature type="transmembrane region" description="Helical" evidence="2">
    <location>
        <begin position="302"/>
        <end position="321"/>
    </location>
</feature>
<dbReference type="Pfam" id="PF07697">
    <property type="entry name" value="7TMR-HDED"/>
    <property type="match status" value="1"/>
</dbReference>
<organism evidence="4 5">
    <name type="scientific">Thermanaerothrix solaris</name>
    <dbReference type="NCBI Taxonomy" id="3058434"/>
    <lineage>
        <taxon>Bacteria</taxon>
        <taxon>Bacillati</taxon>
        <taxon>Chloroflexota</taxon>
        <taxon>Anaerolineae</taxon>
        <taxon>Anaerolineales</taxon>
        <taxon>Anaerolineaceae</taxon>
        <taxon>Thermanaerothrix</taxon>
    </lineage>
</organism>
<feature type="transmembrane region" description="Helical" evidence="2">
    <location>
        <begin position="366"/>
        <end position="385"/>
    </location>
</feature>
<dbReference type="PANTHER" id="PTHR36442:SF1">
    <property type="entry name" value="CYCLIC-DI-AMP PHOSPHODIESTERASE PGPH"/>
    <property type="match status" value="1"/>
</dbReference>